<proteinExistence type="inferred from homology"/>
<gene>
    <name evidence="5" type="ORF">B0T10DRAFT_488088</name>
</gene>
<dbReference type="PANTHER" id="PTHR38850">
    <property type="entry name" value="CERATO-PLATANIN"/>
    <property type="match status" value="1"/>
</dbReference>
<evidence type="ECO:0000256" key="2">
    <source>
        <dbReference type="ARBA" id="ARBA00010421"/>
    </source>
</evidence>
<accession>A0A9P9APB3</accession>
<feature type="signal peptide" evidence="4">
    <location>
        <begin position="1"/>
        <end position="22"/>
    </location>
</feature>
<evidence type="ECO:0000313" key="6">
    <source>
        <dbReference type="Proteomes" id="UP000777438"/>
    </source>
</evidence>
<keyword evidence="4" id="KW-0732">Signal</keyword>
<name>A0A9P9APB3_9HYPO</name>
<evidence type="ECO:0000256" key="1">
    <source>
        <dbReference type="ARBA" id="ARBA00004613"/>
    </source>
</evidence>
<dbReference type="AlphaFoldDB" id="A0A9P9APB3"/>
<protein>
    <recommendedName>
        <fullName evidence="7">Cerato-platanin</fullName>
    </recommendedName>
</protein>
<keyword evidence="3" id="KW-0964">Secreted</keyword>
<dbReference type="InterPro" id="IPR010829">
    <property type="entry name" value="Cerato-platanin"/>
</dbReference>
<comment type="caution">
    <text evidence="5">The sequence shown here is derived from an EMBL/GenBank/DDBJ whole genome shotgun (WGS) entry which is preliminary data.</text>
</comment>
<dbReference type="PANTHER" id="PTHR38850:SF2">
    <property type="entry name" value="CERATO-PLATANIN"/>
    <property type="match status" value="1"/>
</dbReference>
<evidence type="ECO:0008006" key="7">
    <source>
        <dbReference type="Google" id="ProtNLM"/>
    </source>
</evidence>
<comment type="subcellular location">
    <subcellularLocation>
        <location evidence="1">Secreted</location>
    </subcellularLocation>
</comment>
<comment type="similarity">
    <text evidence="2">Belongs to the cerato-platanin family.</text>
</comment>
<dbReference type="OrthoDB" id="5370830at2759"/>
<dbReference type="Gene3D" id="2.40.40.10">
    <property type="entry name" value="RlpA-like domain"/>
    <property type="match status" value="1"/>
</dbReference>
<dbReference type="Pfam" id="PF07249">
    <property type="entry name" value="Cerato-platanin"/>
    <property type="match status" value="1"/>
</dbReference>
<dbReference type="GO" id="GO:0005576">
    <property type="term" value="C:extracellular region"/>
    <property type="evidence" value="ECO:0007669"/>
    <property type="project" value="UniProtKB-SubCell"/>
</dbReference>
<evidence type="ECO:0000256" key="4">
    <source>
        <dbReference type="SAM" id="SignalP"/>
    </source>
</evidence>
<evidence type="ECO:0000256" key="3">
    <source>
        <dbReference type="ARBA" id="ARBA00022525"/>
    </source>
</evidence>
<keyword evidence="6" id="KW-1185">Reference proteome</keyword>
<dbReference type="EMBL" id="JAGPYM010000012">
    <property type="protein sequence ID" value="KAH6888392.1"/>
    <property type="molecule type" value="Genomic_DNA"/>
</dbReference>
<reference evidence="5 6" key="1">
    <citation type="journal article" date="2021" name="Nat. Commun.">
        <title>Genetic determinants of endophytism in the Arabidopsis root mycobiome.</title>
        <authorList>
            <person name="Mesny F."/>
            <person name="Miyauchi S."/>
            <person name="Thiergart T."/>
            <person name="Pickel B."/>
            <person name="Atanasova L."/>
            <person name="Karlsson M."/>
            <person name="Huettel B."/>
            <person name="Barry K.W."/>
            <person name="Haridas S."/>
            <person name="Chen C."/>
            <person name="Bauer D."/>
            <person name="Andreopoulos W."/>
            <person name="Pangilinan J."/>
            <person name="LaButti K."/>
            <person name="Riley R."/>
            <person name="Lipzen A."/>
            <person name="Clum A."/>
            <person name="Drula E."/>
            <person name="Henrissat B."/>
            <person name="Kohler A."/>
            <person name="Grigoriev I.V."/>
            <person name="Martin F.M."/>
            <person name="Hacquard S."/>
        </authorList>
    </citation>
    <scope>NUCLEOTIDE SEQUENCE [LARGE SCALE GENOMIC DNA]</scope>
    <source>
        <strain evidence="5 6">MPI-CAGE-CH-0241</strain>
    </source>
</reference>
<dbReference type="Proteomes" id="UP000777438">
    <property type="component" value="Unassembled WGS sequence"/>
</dbReference>
<sequence>MWRKGPPLVPLLALSLAHSSAAKSSSGGTVWATPHASYSSSIGVLGCKVDTNRIAYWPSSIDCNNLCVELSYDDRSVNLLRVDQSEGAYDISYDAWNYLYTGYSATKKPTAGGAVEMTYKQVDASKCNDLIKTKHNKLPLSAANSMNFLASCLDQNDSWVGDNHVLYNILDSICTLGYDEECDLDWPAANQASCPHTLGLQTALNTDPVYNIAYPSGEKVLASNGSVVTDTSSDDDSGASSLTQPSTLTLMMLMLLSCSLFLTTSLV</sequence>
<dbReference type="InterPro" id="IPR036908">
    <property type="entry name" value="RlpA-like_sf"/>
</dbReference>
<organism evidence="5 6">
    <name type="scientific">Thelonectria olida</name>
    <dbReference type="NCBI Taxonomy" id="1576542"/>
    <lineage>
        <taxon>Eukaryota</taxon>
        <taxon>Fungi</taxon>
        <taxon>Dikarya</taxon>
        <taxon>Ascomycota</taxon>
        <taxon>Pezizomycotina</taxon>
        <taxon>Sordariomycetes</taxon>
        <taxon>Hypocreomycetidae</taxon>
        <taxon>Hypocreales</taxon>
        <taxon>Nectriaceae</taxon>
        <taxon>Thelonectria</taxon>
    </lineage>
</organism>
<evidence type="ECO:0000313" key="5">
    <source>
        <dbReference type="EMBL" id="KAH6888392.1"/>
    </source>
</evidence>
<feature type="chain" id="PRO_5040469710" description="Cerato-platanin" evidence="4">
    <location>
        <begin position="23"/>
        <end position="267"/>
    </location>
</feature>